<evidence type="ECO:0000313" key="2">
    <source>
        <dbReference type="Proteomes" id="UP001642484"/>
    </source>
</evidence>
<keyword evidence="2" id="KW-1185">Reference proteome</keyword>
<comment type="caution">
    <text evidence="1">The sequence shown here is derived from an EMBL/GenBank/DDBJ whole genome shotgun (WGS) entry which is preliminary data.</text>
</comment>
<dbReference type="Proteomes" id="UP001642484">
    <property type="component" value="Unassembled WGS sequence"/>
</dbReference>
<organism evidence="1 2">
    <name type="scientific">Durusdinium trenchii</name>
    <dbReference type="NCBI Taxonomy" id="1381693"/>
    <lineage>
        <taxon>Eukaryota</taxon>
        <taxon>Sar</taxon>
        <taxon>Alveolata</taxon>
        <taxon>Dinophyceae</taxon>
        <taxon>Suessiales</taxon>
        <taxon>Symbiodiniaceae</taxon>
        <taxon>Durusdinium</taxon>
    </lineage>
</organism>
<reference evidence="1 2" key="1">
    <citation type="submission" date="2024-02" db="EMBL/GenBank/DDBJ databases">
        <authorList>
            <person name="Chen Y."/>
            <person name="Shah S."/>
            <person name="Dougan E. K."/>
            <person name="Thang M."/>
            <person name="Chan C."/>
        </authorList>
    </citation>
    <scope>NUCLEOTIDE SEQUENCE [LARGE SCALE GENOMIC DNA]</scope>
</reference>
<protein>
    <submittedName>
        <fullName evidence="1">Uncharacterized protein</fullName>
    </submittedName>
</protein>
<gene>
    <name evidence="1" type="ORF">CCMP2556_LOCUS35490</name>
</gene>
<dbReference type="EMBL" id="CAXAMN010022707">
    <property type="protein sequence ID" value="CAK9072145.1"/>
    <property type="molecule type" value="Genomic_DNA"/>
</dbReference>
<accession>A0ABP0P7W3</accession>
<proteinExistence type="predicted"/>
<name>A0ABP0P7W3_9DINO</name>
<evidence type="ECO:0000313" key="1">
    <source>
        <dbReference type="EMBL" id="CAK9072145.1"/>
    </source>
</evidence>
<sequence>MSQLRMSGQISIHAGSQPVQAKAQNFYFHVGDHKVRMTEVKTELEKGFDVYIPETSVEEVLDVMASACTDLAELPELRDVILAVSSACRKHKASRFLMSQLRMSGQISIHAGSQPVQAKAQNFYFHVGDHKVRMTEVKTELEKGFDVYIPETSVEEVLDVMTSACTDLAELPELRDVILAVSSACRKHKASQFLMSQLRMSGQISIHAGSQPVQAKAQNFYFHVGDHKVRMTEVKTELEKGFDVYIPETSVEEVLDVMASACTDLAELPELRDVILAVSSACRKHKASQFLMSQLRMSGQISIHAGSQPVQAKAQNFYFHVGDRKVRMTEVKTELKKGFDVDIPKTGVEAALALLASACNQLPELEVISGFIGRVTSACHKTAAASFLMSQICMSGQLSVNASKQPIRAKPDTIYLHVARRTVLLKDVKEELKKGFDIDIPETCVEDFFSLLASACNQLPELEVVSGFTGRVTNVCRKNAAASFLMSQICMSGQLSINASKQPIRANADTIYLHVASGKVAIAEVQEKLNEGFDVDIPKTSVEAALALLASLCDQLPELKAVSDFINTLTSACRKSTAASFLISQICMSGQISVNASKQPIRAKAEKIYLHVGEQKQSLQEVAEALRGNQTLEFQIPKIKAEVLKAMGASARELDLQSAVEHLTHLDNVARKQGHNIWRLIEISGMLVVHPARLRVSYEVCLHLGPAVISVKNLKSSMSIKLPETTMEDFLRSIQGLAVLGFKAVEGVLIDFQRNIQQRVAQRGQSIWKLIWVSGTLSIDFNQGKTMFDVTLRLGPATIDLAGLRTPTLKVSVKVPKTNVDDFLTLVTEQGLQLFGLNDAVKLLRNLKGMVPHEVLTFIGISGTWSIDFNIGNLDFEGAELHLGPAVAVLSSLKAGMAIDFPFGPISLPEATCALAAFTRKLLPVCPVKESDVTHSELNDQLSKLKLSPLDKLLVEGVLSIERSKLFFKKLAMGPLCLEYSLERKCFFLHFDRPVSVDEAKKYMDQTIFKLLPQNSTSCVDDVYKALKSSGGLLSQHIALGEDVVFDAGFSGTLVCGTAHLEKLSVDVQFKGLYRSRADGNECVLTATLGAFCLEDCCASLPPACGIQY</sequence>